<comment type="caution">
    <text evidence="1">The sequence shown here is derived from an EMBL/GenBank/DDBJ whole genome shotgun (WGS) entry which is preliminary data.</text>
</comment>
<evidence type="ECO:0000313" key="1">
    <source>
        <dbReference type="EMBL" id="CAF4855652.1"/>
    </source>
</evidence>
<protein>
    <submittedName>
        <fullName evidence="1">Uncharacterized protein</fullName>
    </submittedName>
</protein>
<reference evidence="1" key="1">
    <citation type="submission" date="2021-02" db="EMBL/GenBank/DDBJ databases">
        <authorList>
            <person name="Steward A R."/>
        </authorList>
    </citation>
    <scope>NUCLEOTIDE SEQUENCE</scope>
</reference>
<accession>A0A821S9I1</accession>
<keyword evidence="2" id="KW-1185">Reference proteome</keyword>
<dbReference type="AlphaFoldDB" id="A0A821S9I1"/>
<sequence>MNDEVKVKALAVCLNLAQALSGVACLLRRFQLAFWPIEIKALRSPTKTPSLFLSLNNVQQLLIADDRNIYIGRAGISRAIVDQYGNKLVSEVKALKQARSLGLGSTKSSPS</sequence>
<dbReference type="EMBL" id="CAJOBZ010000018">
    <property type="protein sequence ID" value="CAF4855652.1"/>
    <property type="molecule type" value="Genomic_DNA"/>
</dbReference>
<proteinExistence type="predicted"/>
<dbReference type="Proteomes" id="UP000663880">
    <property type="component" value="Unassembled WGS sequence"/>
</dbReference>
<organism evidence="1 2">
    <name type="scientific">Pieris macdunnoughi</name>
    <dbReference type="NCBI Taxonomy" id="345717"/>
    <lineage>
        <taxon>Eukaryota</taxon>
        <taxon>Metazoa</taxon>
        <taxon>Ecdysozoa</taxon>
        <taxon>Arthropoda</taxon>
        <taxon>Hexapoda</taxon>
        <taxon>Insecta</taxon>
        <taxon>Pterygota</taxon>
        <taxon>Neoptera</taxon>
        <taxon>Endopterygota</taxon>
        <taxon>Lepidoptera</taxon>
        <taxon>Glossata</taxon>
        <taxon>Ditrysia</taxon>
        <taxon>Papilionoidea</taxon>
        <taxon>Pieridae</taxon>
        <taxon>Pierinae</taxon>
        <taxon>Pieris</taxon>
    </lineage>
</organism>
<dbReference type="PROSITE" id="PS51257">
    <property type="entry name" value="PROKAR_LIPOPROTEIN"/>
    <property type="match status" value="1"/>
</dbReference>
<gene>
    <name evidence="1" type="ORF">PMACD_LOCUS7456</name>
</gene>
<name>A0A821S9I1_9NEOP</name>
<evidence type="ECO:0000313" key="2">
    <source>
        <dbReference type="Proteomes" id="UP000663880"/>
    </source>
</evidence>